<evidence type="ECO:0000313" key="2">
    <source>
        <dbReference type="Proteomes" id="UP000053201"/>
    </source>
</evidence>
<dbReference type="Proteomes" id="UP000053201">
    <property type="component" value="Unassembled WGS sequence"/>
</dbReference>
<dbReference type="AlphaFoldDB" id="A0A0L0HHJ8"/>
<dbReference type="OrthoDB" id="10453631at2759"/>
<dbReference type="InParanoid" id="A0A0L0HHJ8"/>
<dbReference type="GeneID" id="27687516"/>
<dbReference type="EMBL" id="KQ257455">
    <property type="protein sequence ID" value="KND00941.1"/>
    <property type="molecule type" value="Genomic_DNA"/>
</dbReference>
<protein>
    <submittedName>
        <fullName evidence="1">Uncharacterized protein</fullName>
    </submittedName>
</protein>
<dbReference type="VEuPathDB" id="FungiDB:SPPG_04042"/>
<dbReference type="RefSeq" id="XP_016608980.1">
    <property type="nucleotide sequence ID" value="XM_016752287.1"/>
</dbReference>
<proteinExistence type="predicted"/>
<evidence type="ECO:0000313" key="1">
    <source>
        <dbReference type="EMBL" id="KND00941.1"/>
    </source>
</evidence>
<keyword evidence="2" id="KW-1185">Reference proteome</keyword>
<organism evidence="1 2">
    <name type="scientific">Spizellomyces punctatus (strain DAOM BR117)</name>
    <dbReference type="NCBI Taxonomy" id="645134"/>
    <lineage>
        <taxon>Eukaryota</taxon>
        <taxon>Fungi</taxon>
        <taxon>Fungi incertae sedis</taxon>
        <taxon>Chytridiomycota</taxon>
        <taxon>Chytridiomycota incertae sedis</taxon>
        <taxon>Chytridiomycetes</taxon>
        <taxon>Spizellomycetales</taxon>
        <taxon>Spizellomycetaceae</taxon>
        <taxon>Spizellomyces</taxon>
    </lineage>
</organism>
<accession>A0A0L0HHJ8</accession>
<sequence>MFTAIIDSIVRHIRSRKRKADVIDGELGTLKGSAETSGKHEIVQSKAEPPATIGRKAGRMIAKLAPRWDSVRRDGLITEADGIETLLDESHLCRSTDTVMVPKKVNRFPTTHHRALLPSHPLHPYLQAHHTLLIAHLGTTSKPWKTSLSHCAKNLSV</sequence>
<gene>
    <name evidence="1" type="ORF">SPPG_04042</name>
</gene>
<reference evidence="1 2" key="1">
    <citation type="submission" date="2009-08" db="EMBL/GenBank/DDBJ databases">
        <title>The Genome Sequence of Spizellomyces punctatus strain DAOM BR117.</title>
        <authorList>
            <consortium name="The Broad Institute Genome Sequencing Platform"/>
            <person name="Russ C."/>
            <person name="Cuomo C."/>
            <person name="Shea T."/>
            <person name="Young S.K."/>
            <person name="Zeng Q."/>
            <person name="Koehrsen M."/>
            <person name="Haas B."/>
            <person name="Borodovsky M."/>
            <person name="Guigo R."/>
            <person name="Alvarado L."/>
            <person name="Berlin A."/>
            <person name="Bochicchio J."/>
            <person name="Borenstein D."/>
            <person name="Chapman S."/>
            <person name="Chen Z."/>
            <person name="Engels R."/>
            <person name="Freedman E."/>
            <person name="Gellesch M."/>
            <person name="Goldberg J."/>
            <person name="Griggs A."/>
            <person name="Gujja S."/>
            <person name="Heiman D."/>
            <person name="Hepburn T."/>
            <person name="Howarth C."/>
            <person name="Jen D."/>
            <person name="Larson L."/>
            <person name="Lewis B."/>
            <person name="Mehta T."/>
            <person name="Park D."/>
            <person name="Pearson M."/>
            <person name="Roberts A."/>
            <person name="Saif S."/>
            <person name="Shenoy N."/>
            <person name="Sisk P."/>
            <person name="Stolte C."/>
            <person name="Sykes S."/>
            <person name="Thomson T."/>
            <person name="Walk T."/>
            <person name="White J."/>
            <person name="Yandava C."/>
            <person name="Burger G."/>
            <person name="Gray M.W."/>
            <person name="Holland P.W.H."/>
            <person name="King N."/>
            <person name="Lang F.B.F."/>
            <person name="Roger A.J."/>
            <person name="Ruiz-Trillo I."/>
            <person name="Lander E."/>
            <person name="Nusbaum C."/>
        </authorList>
    </citation>
    <scope>NUCLEOTIDE SEQUENCE [LARGE SCALE GENOMIC DNA]</scope>
    <source>
        <strain evidence="1 2">DAOM BR117</strain>
    </source>
</reference>
<name>A0A0L0HHJ8_SPIPD</name>